<name>A0AAU8B0K0_9CAUD</name>
<evidence type="ECO:0000313" key="1">
    <source>
        <dbReference type="EMBL" id="XCD05795.1"/>
    </source>
</evidence>
<sequence length="268" mass="29501">MGDITAIGTTERGRTAYLHSTAAKWWLLWMVRLSLDYPDIHRRIVIIQALGEADASAGTHSDGWAVDISIWPLTTSQRAALIAHARSYGASGTWERTPAQGFEPHIHMALDSGGNPETACQYQCRAVRRGYNGLGNGGTRGRDTSPAPATWRTIHQGIRLLEESDMARFSQDQKNDFAAVLDHNIWGTYISGRGTYGQAIADMANTIENMRIWLAPVRRNGPVLLNQEIADAKTTALLNHAKIEQLQAEVAELKTGMDKILTLLEARG</sequence>
<proteinExistence type="predicted"/>
<reference evidence="1" key="1">
    <citation type="submission" date="2024-03" db="EMBL/GenBank/DDBJ databases">
        <title>Diverse circular DNA viruses in blood, oral, and fecal samples of captive lemurs.</title>
        <authorList>
            <person name="Paietta E.N."/>
            <person name="Kraberger S."/>
            <person name="Lund M.C."/>
            <person name="Custer J.M."/>
            <person name="Vargas K.M."/>
            <person name="Ehmke E.E."/>
            <person name="Yoder A.D."/>
            <person name="Varsani A."/>
        </authorList>
    </citation>
    <scope>NUCLEOTIDE SEQUENCE</scope>
    <source>
        <strain evidence="1">Duke_24SF_91</strain>
    </source>
</reference>
<evidence type="ECO:0008006" key="2">
    <source>
        <dbReference type="Google" id="ProtNLM"/>
    </source>
</evidence>
<organism evidence="1">
    <name type="scientific">Dulem virus 32</name>
    <dbReference type="NCBI Taxonomy" id="3145750"/>
    <lineage>
        <taxon>Viruses</taxon>
        <taxon>Duplodnaviria</taxon>
        <taxon>Heunggongvirae</taxon>
        <taxon>Uroviricota</taxon>
        <taxon>Caudoviricetes</taxon>
    </lineage>
</organism>
<protein>
    <recommendedName>
        <fullName evidence="2">Endolysin</fullName>
    </recommendedName>
</protein>
<dbReference type="EMBL" id="PP511597">
    <property type="protein sequence ID" value="XCD05795.1"/>
    <property type="molecule type" value="Genomic_DNA"/>
</dbReference>
<accession>A0AAU8B0K0</accession>